<keyword evidence="2" id="KW-1133">Transmembrane helix</keyword>
<sequence length="148" mass="16159">MNRYPIQQHEPAPSRTIQCELETAKSRTVSAFITESKPIRVTSSDDGGYVHDPAAFDGPDGRGAETETAEGDSDGDWTDAPRHPATAEREFDWRGWVLVGAIVLAFVVAPLSILLWPPHLNYFVALLILPLLPAALLALTAVWATTRP</sequence>
<evidence type="ECO:0000313" key="3">
    <source>
        <dbReference type="EMBL" id="ELY88831.1"/>
    </source>
</evidence>
<name>L9ZRW9_9EURY</name>
<dbReference type="PATRIC" id="fig|1230458.4.peg.2948"/>
<keyword evidence="2" id="KW-0472">Membrane</keyword>
<organism evidence="3 4">
    <name type="scientific">Natrialba taiwanensis DSM 12281</name>
    <dbReference type="NCBI Taxonomy" id="1230458"/>
    <lineage>
        <taxon>Archaea</taxon>
        <taxon>Methanobacteriati</taxon>
        <taxon>Methanobacteriota</taxon>
        <taxon>Stenosarchaea group</taxon>
        <taxon>Halobacteria</taxon>
        <taxon>Halobacteriales</taxon>
        <taxon>Natrialbaceae</taxon>
        <taxon>Natrialba</taxon>
    </lineage>
</organism>
<keyword evidence="4" id="KW-1185">Reference proteome</keyword>
<feature type="transmembrane region" description="Helical" evidence="2">
    <location>
        <begin position="96"/>
        <end position="116"/>
    </location>
</feature>
<evidence type="ECO:0000256" key="1">
    <source>
        <dbReference type="SAM" id="MobiDB-lite"/>
    </source>
</evidence>
<dbReference type="Proteomes" id="UP000011648">
    <property type="component" value="Unassembled WGS sequence"/>
</dbReference>
<dbReference type="Pfam" id="PF25932">
    <property type="entry name" value="DUF7977"/>
    <property type="match status" value="1"/>
</dbReference>
<dbReference type="EMBL" id="AOIL01000050">
    <property type="protein sequence ID" value="ELY88831.1"/>
    <property type="molecule type" value="Genomic_DNA"/>
</dbReference>
<evidence type="ECO:0000256" key="2">
    <source>
        <dbReference type="SAM" id="Phobius"/>
    </source>
</evidence>
<comment type="caution">
    <text evidence="3">The sequence shown here is derived from an EMBL/GenBank/DDBJ whole genome shotgun (WGS) entry which is preliminary data.</text>
</comment>
<feature type="transmembrane region" description="Helical" evidence="2">
    <location>
        <begin position="122"/>
        <end position="144"/>
    </location>
</feature>
<feature type="compositionally biased region" description="Acidic residues" evidence="1">
    <location>
        <begin position="67"/>
        <end position="77"/>
    </location>
</feature>
<gene>
    <name evidence="3" type="ORF">C484_14588</name>
</gene>
<proteinExistence type="predicted"/>
<dbReference type="AlphaFoldDB" id="L9ZRW9"/>
<evidence type="ECO:0000313" key="4">
    <source>
        <dbReference type="Proteomes" id="UP000011648"/>
    </source>
</evidence>
<dbReference type="InterPro" id="IPR058283">
    <property type="entry name" value="DUF7977"/>
</dbReference>
<dbReference type="STRING" id="1230458.C484_14588"/>
<reference evidence="3 4" key="1">
    <citation type="journal article" date="2014" name="PLoS Genet.">
        <title>Phylogenetically driven sequencing of extremely halophilic archaea reveals strategies for static and dynamic osmo-response.</title>
        <authorList>
            <person name="Becker E.A."/>
            <person name="Seitzer P.M."/>
            <person name="Tritt A."/>
            <person name="Larsen D."/>
            <person name="Krusor M."/>
            <person name="Yao A.I."/>
            <person name="Wu D."/>
            <person name="Madern D."/>
            <person name="Eisen J.A."/>
            <person name="Darling A.E."/>
            <person name="Facciotti M.T."/>
        </authorList>
    </citation>
    <scope>NUCLEOTIDE SEQUENCE [LARGE SCALE GENOMIC DNA]</scope>
    <source>
        <strain evidence="3 4">DSM 12281</strain>
    </source>
</reference>
<keyword evidence="2" id="KW-0812">Transmembrane</keyword>
<accession>L9ZRW9</accession>
<feature type="region of interest" description="Disordered" evidence="1">
    <location>
        <begin position="43"/>
        <end position="82"/>
    </location>
</feature>
<protein>
    <submittedName>
        <fullName evidence="3">Uncharacterized protein</fullName>
    </submittedName>
</protein>